<reference evidence="2" key="1">
    <citation type="journal article" date="2015" name="PLoS Genet.">
        <title>The dynamic genome and transcriptome of the human fungal pathogen Blastomyces and close relative Emmonsia.</title>
        <authorList>
            <person name="Munoz J.F."/>
            <person name="Gauthier G.M."/>
            <person name="Desjardins C.A."/>
            <person name="Gallo J.E."/>
            <person name="Holder J."/>
            <person name="Sullivan T.D."/>
            <person name="Marty A.J."/>
            <person name="Carmen J.C."/>
            <person name="Chen Z."/>
            <person name="Ding L."/>
            <person name="Gujja S."/>
            <person name="Magrini V."/>
            <person name="Misas E."/>
            <person name="Mitreva M."/>
            <person name="Priest M."/>
            <person name="Saif S."/>
            <person name="Whiston E.A."/>
            <person name="Young S."/>
            <person name="Zeng Q."/>
            <person name="Goldman W.E."/>
            <person name="Mardis E.R."/>
            <person name="Taylor J.W."/>
            <person name="McEwen J.G."/>
            <person name="Clay O.K."/>
            <person name="Klein B.S."/>
            <person name="Cuomo C.A."/>
        </authorList>
    </citation>
    <scope>NUCLEOTIDE SEQUENCE [LARGE SCALE GENOMIC DNA]</scope>
    <source>
        <strain evidence="2">UAMH 3008</strain>
    </source>
</reference>
<accession>A0A0G2J673</accession>
<sequence length="314" mass="35070">MASSNVFGDYEALMPMHGLAEIYLGRSMTTERAVLLKVGSTPARIASLLAEEQVLCDLVGVPGVPQLLWSETAPGHTVIATDVYGPTLEAIYDQAGRRLGMDLILSLGEQLLSRLEWIHSRSISHGNLTPQMLAMGGESWQCHQLFITDFQHVKKIDELSAGWPEQQADLQALGEILIYLLGSRGSWDEFQQKGVPKDTEIPAPITAFCECVGRANSQDYFILHRVLRASPLDLGIRFIPRWESDKSSRLFYNDLHLQMEEIGKETSLPIDDAQSLRLLHSLSEVLGLYMNILLQMPMSRQTILPKAYDLPGRL</sequence>
<organism evidence="1 2">
    <name type="scientific">[Emmonsia] crescens</name>
    <dbReference type="NCBI Taxonomy" id="73230"/>
    <lineage>
        <taxon>Eukaryota</taxon>
        <taxon>Fungi</taxon>
        <taxon>Dikarya</taxon>
        <taxon>Ascomycota</taxon>
        <taxon>Pezizomycotina</taxon>
        <taxon>Eurotiomycetes</taxon>
        <taxon>Eurotiomycetidae</taxon>
        <taxon>Onygenales</taxon>
        <taxon>Ajellomycetaceae</taxon>
        <taxon>Emergomyces</taxon>
    </lineage>
</organism>
<protein>
    <recommendedName>
        <fullName evidence="3">Protein kinase domain-containing protein</fullName>
    </recommendedName>
</protein>
<dbReference type="Gene3D" id="1.10.510.10">
    <property type="entry name" value="Transferase(Phosphotransferase) domain 1"/>
    <property type="match status" value="1"/>
</dbReference>
<dbReference type="VEuPathDB" id="FungiDB:EMCG_06952"/>
<gene>
    <name evidence="1" type="ORF">EMCG_06952</name>
</gene>
<dbReference type="AlphaFoldDB" id="A0A0G2J673"/>
<dbReference type="EMBL" id="LCZI01000267">
    <property type="protein sequence ID" value="KKZ67374.1"/>
    <property type="molecule type" value="Genomic_DNA"/>
</dbReference>
<dbReference type="SUPFAM" id="SSF56112">
    <property type="entry name" value="Protein kinase-like (PK-like)"/>
    <property type="match status" value="1"/>
</dbReference>
<proteinExistence type="predicted"/>
<comment type="caution">
    <text evidence="1">The sequence shown here is derived from an EMBL/GenBank/DDBJ whole genome shotgun (WGS) entry which is preliminary data.</text>
</comment>
<evidence type="ECO:0000313" key="2">
    <source>
        <dbReference type="Proteomes" id="UP000034164"/>
    </source>
</evidence>
<dbReference type="InterPro" id="IPR011009">
    <property type="entry name" value="Kinase-like_dom_sf"/>
</dbReference>
<name>A0A0G2J673_9EURO</name>
<dbReference type="Proteomes" id="UP000034164">
    <property type="component" value="Unassembled WGS sequence"/>
</dbReference>
<dbReference type="OrthoDB" id="4496730at2759"/>
<evidence type="ECO:0000313" key="1">
    <source>
        <dbReference type="EMBL" id="KKZ67374.1"/>
    </source>
</evidence>
<evidence type="ECO:0008006" key="3">
    <source>
        <dbReference type="Google" id="ProtNLM"/>
    </source>
</evidence>